<evidence type="ECO:0000313" key="1">
    <source>
        <dbReference type="EMBL" id="MFD1766663.1"/>
    </source>
</evidence>
<dbReference type="Proteomes" id="UP001597215">
    <property type="component" value="Unassembled WGS sequence"/>
</dbReference>
<keyword evidence="2" id="KW-1185">Reference proteome</keyword>
<sequence length="113" mass="13103">MNSKLIQSQKRLHDSLFELYMHGGLELFQAGTRGLKRELIIRLETSALTPEKGEIIHYYAVNRWDEDDVFEEWAKPLVALSPEAERILGVTNSQLAHCRSTDIVLNEFWNFVN</sequence>
<dbReference type="InterPro" id="IPR012337">
    <property type="entry name" value="RNaseH-like_sf"/>
</dbReference>
<dbReference type="Gene3D" id="3.30.420.10">
    <property type="entry name" value="Ribonuclease H-like superfamily/Ribonuclease H"/>
    <property type="match status" value="1"/>
</dbReference>
<dbReference type="InterPro" id="IPR036397">
    <property type="entry name" value="RNaseH_sf"/>
</dbReference>
<dbReference type="EMBL" id="JBHUEL010000007">
    <property type="protein sequence ID" value="MFD1766663.1"/>
    <property type="molecule type" value="Genomic_DNA"/>
</dbReference>
<dbReference type="SUPFAM" id="SSF53098">
    <property type="entry name" value="Ribonuclease H-like"/>
    <property type="match status" value="1"/>
</dbReference>
<dbReference type="RefSeq" id="WP_381513017.1">
    <property type="nucleotide sequence ID" value="NZ_JBHUEL010000007.1"/>
</dbReference>
<evidence type="ECO:0000313" key="2">
    <source>
        <dbReference type="Proteomes" id="UP001597215"/>
    </source>
</evidence>
<name>A0ABW4MDW0_9SPHN</name>
<reference evidence="2" key="1">
    <citation type="journal article" date="2019" name="Int. J. Syst. Evol. Microbiol.">
        <title>The Global Catalogue of Microorganisms (GCM) 10K type strain sequencing project: providing services to taxonomists for standard genome sequencing and annotation.</title>
        <authorList>
            <consortium name="The Broad Institute Genomics Platform"/>
            <consortium name="The Broad Institute Genome Sequencing Center for Infectious Disease"/>
            <person name="Wu L."/>
            <person name="Ma J."/>
        </authorList>
    </citation>
    <scope>NUCLEOTIDE SEQUENCE [LARGE SCALE GENOMIC DNA]</scope>
    <source>
        <strain evidence="2">CGMCC 1.12449</strain>
    </source>
</reference>
<gene>
    <name evidence="1" type="ORF">ACFSAG_07385</name>
</gene>
<comment type="caution">
    <text evidence="1">The sequence shown here is derived from an EMBL/GenBank/DDBJ whole genome shotgun (WGS) entry which is preliminary data.</text>
</comment>
<accession>A0ABW4MDW0</accession>
<protein>
    <submittedName>
        <fullName evidence="1">Uncharacterized protein</fullName>
    </submittedName>
</protein>
<organism evidence="1 2">
    <name type="scientific">Sphingorhabdus buctiana</name>
    <dbReference type="NCBI Taxonomy" id="1508805"/>
    <lineage>
        <taxon>Bacteria</taxon>
        <taxon>Pseudomonadati</taxon>
        <taxon>Pseudomonadota</taxon>
        <taxon>Alphaproteobacteria</taxon>
        <taxon>Sphingomonadales</taxon>
        <taxon>Sphingomonadaceae</taxon>
        <taxon>Sphingorhabdus</taxon>
    </lineage>
</organism>
<proteinExistence type="predicted"/>